<dbReference type="InterPro" id="IPR006710">
    <property type="entry name" value="Glyco_hydro_43"/>
</dbReference>
<evidence type="ECO:0008006" key="8">
    <source>
        <dbReference type="Google" id="ProtNLM"/>
    </source>
</evidence>
<keyword evidence="5" id="KW-0732">Signal</keyword>
<feature type="chain" id="PRO_5012972157" description="Beta-glucanase" evidence="5">
    <location>
        <begin position="16"/>
        <end position="458"/>
    </location>
</feature>
<keyword evidence="3 4" id="KW-0326">Glycosidase</keyword>
<evidence type="ECO:0000256" key="2">
    <source>
        <dbReference type="ARBA" id="ARBA00022801"/>
    </source>
</evidence>
<dbReference type="Proteomes" id="UP000002489">
    <property type="component" value="Unassembled WGS sequence"/>
</dbReference>
<protein>
    <recommendedName>
        <fullName evidence="8">Beta-glucanase</fullName>
    </recommendedName>
</protein>
<evidence type="ECO:0000256" key="4">
    <source>
        <dbReference type="RuleBase" id="RU361187"/>
    </source>
</evidence>
<reference evidence="6" key="2">
    <citation type="submission" date="2025-08" db="UniProtKB">
        <authorList>
            <consortium name="EnsemblFungi"/>
        </authorList>
    </citation>
    <scope>IDENTIFICATION</scope>
    <source>
        <strain evidence="6">4287 / CBS 123668 / FGSC 9935 / NRRL 34936</strain>
    </source>
</reference>
<dbReference type="GO" id="GO:0004553">
    <property type="term" value="F:hydrolase activity, hydrolyzing O-glycosyl compounds"/>
    <property type="evidence" value="ECO:0007669"/>
    <property type="project" value="InterPro"/>
</dbReference>
<dbReference type="SUPFAM" id="SSF75005">
    <property type="entry name" value="Arabinanase/levansucrase/invertase"/>
    <property type="match status" value="1"/>
</dbReference>
<dbReference type="PANTHER" id="PTHR22925:SF39">
    <property type="entry name" value="PUTATIVE (AFU_ORTHOLOGUE AFUA_5G14190)-RELATED"/>
    <property type="match status" value="1"/>
</dbReference>
<accession>A0A0D2XU40</accession>
<dbReference type="STRING" id="426428.A0A0D2XU40"/>
<dbReference type="AlphaFoldDB" id="A0A0D2XU40"/>
<keyword evidence="2 4" id="KW-0378">Hydrolase</keyword>
<reference evidence="7" key="1">
    <citation type="journal article" date="2012" name="Mol. Plant Microbe Interact.">
        <title>A highly conserved effector in Fusarium oxysporum is required for full virulence on Arabidopsis.</title>
        <authorList>
            <person name="Thatcher L.F."/>
            <person name="Gardiner D.M."/>
            <person name="Kazan K."/>
            <person name="Manners J."/>
        </authorList>
    </citation>
    <scope>NUCLEOTIDE SEQUENCE [LARGE SCALE GENOMIC DNA]</scope>
    <source>
        <strain evidence="7">Fo5176</strain>
    </source>
</reference>
<dbReference type="PANTHER" id="PTHR22925">
    <property type="entry name" value="GLYCOSYL HYDROLASE 43 FAMILY MEMBER"/>
    <property type="match status" value="1"/>
</dbReference>
<proteinExistence type="inferred from homology"/>
<dbReference type="Pfam" id="PF04616">
    <property type="entry name" value="Glyco_hydro_43"/>
    <property type="match status" value="1"/>
</dbReference>
<evidence type="ECO:0000256" key="5">
    <source>
        <dbReference type="SAM" id="SignalP"/>
    </source>
</evidence>
<comment type="similarity">
    <text evidence="1 4">Belongs to the glycosyl hydrolase 43 family.</text>
</comment>
<dbReference type="EnsemblFungi" id="FOXG_07492T0">
    <property type="protein sequence ID" value="FOXG_07492P0"/>
    <property type="gene ID" value="FOXG_07492"/>
</dbReference>
<dbReference type="GO" id="GO:0005975">
    <property type="term" value="P:carbohydrate metabolic process"/>
    <property type="evidence" value="ECO:0007669"/>
    <property type="project" value="InterPro"/>
</dbReference>
<feature type="signal peptide" evidence="5">
    <location>
        <begin position="1"/>
        <end position="15"/>
    </location>
</feature>
<evidence type="ECO:0000256" key="3">
    <source>
        <dbReference type="ARBA" id="ARBA00023295"/>
    </source>
</evidence>
<evidence type="ECO:0000313" key="6">
    <source>
        <dbReference type="EnsemblFungi" id="FOXG_07492P0"/>
    </source>
</evidence>
<evidence type="ECO:0000313" key="7">
    <source>
        <dbReference type="Proteomes" id="UP000002489"/>
    </source>
</evidence>
<sequence>MTLFSVLAFAALASAKWIVPGARWYDTDGNLFNAHAGGLCVDRESGKFYWFGEHKTEEQEEGGGISVYSSDDLATWESHGLALKPEEGHEFVSPESIIQRPKVLYSEETGKYHMWWHADDRNYSLLLQGLATSDNIAGPYKFQHAVSPLGNWSQDFGAFTDYKTGKSYALYSNGDKVQGRDVYFSEFNKNLTDVEKVTFRFNKYDFEAPTIIQTEKSYWTFMSHKTGTQSGFSWRIKGTKKTTYLYMADQWDLPSIWESRNVWLPIEIDEENKSVKVVWHDVYDLNVKTGEWKPIKGKTYPSKNAKFAGDAHLQEATFGTDHVIATGIYGNDSTATFTVEGQGADQWVSFYHQNIDDMGFGDQPMGQPDRINGTWAIRRISSVVVNGDKDKVHTLWQKDTHKGIILSAPLLLPLKKGKNTITVGGLNNGKDVKGADLDRIVVYPPEKKKGKRSFFGIF</sequence>
<dbReference type="Gene3D" id="2.115.10.20">
    <property type="entry name" value="Glycosyl hydrolase domain, family 43"/>
    <property type="match status" value="1"/>
</dbReference>
<evidence type="ECO:0000256" key="1">
    <source>
        <dbReference type="ARBA" id="ARBA00009865"/>
    </source>
</evidence>
<dbReference type="InterPro" id="IPR023296">
    <property type="entry name" value="Glyco_hydro_beta-prop_sf"/>
</dbReference>
<name>A0A0D2XU40_FUSOF</name>
<organism evidence="6 7">
    <name type="scientific">Fusarium oxysporum (strain Fo5176)</name>
    <name type="common">Fusarium vascular wilt</name>
    <dbReference type="NCBI Taxonomy" id="660025"/>
    <lineage>
        <taxon>Eukaryota</taxon>
        <taxon>Fungi</taxon>
        <taxon>Dikarya</taxon>
        <taxon>Ascomycota</taxon>
        <taxon>Pezizomycotina</taxon>
        <taxon>Sordariomycetes</taxon>
        <taxon>Hypocreomycetidae</taxon>
        <taxon>Hypocreales</taxon>
        <taxon>Nectriaceae</taxon>
        <taxon>Fusarium</taxon>
        <taxon>Fusarium oxysporum species complex</taxon>
    </lineage>
</organism>